<evidence type="ECO:0000259" key="2">
    <source>
        <dbReference type="Pfam" id="PF25896"/>
    </source>
</evidence>
<comment type="caution">
    <text evidence="3">The sequence shown here is derived from an EMBL/GenBank/DDBJ whole genome shotgun (WGS) entry which is preliminary data.</text>
</comment>
<accession>A0AAX6HK68</accession>
<organism evidence="3 4">
    <name type="scientific">Iris pallida</name>
    <name type="common">Sweet iris</name>
    <dbReference type="NCBI Taxonomy" id="29817"/>
    <lineage>
        <taxon>Eukaryota</taxon>
        <taxon>Viridiplantae</taxon>
        <taxon>Streptophyta</taxon>
        <taxon>Embryophyta</taxon>
        <taxon>Tracheophyta</taxon>
        <taxon>Spermatophyta</taxon>
        <taxon>Magnoliopsida</taxon>
        <taxon>Liliopsida</taxon>
        <taxon>Asparagales</taxon>
        <taxon>Iridaceae</taxon>
        <taxon>Iridoideae</taxon>
        <taxon>Irideae</taxon>
        <taxon>Iris</taxon>
    </lineage>
</organism>
<proteinExistence type="predicted"/>
<evidence type="ECO:0000256" key="1">
    <source>
        <dbReference type="SAM" id="MobiDB-lite"/>
    </source>
</evidence>
<dbReference type="Pfam" id="PF25896">
    <property type="entry name" value="HTH_AT3G52170"/>
    <property type="match status" value="1"/>
</dbReference>
<gene>
    <name evidence="3" type="ORF">M6B38_307450</name>
</gene>
<dbReference type="AlphaFoldDB" id="A0AAX6HK68"/>
<feature type="region of interest" description="Disordered" evidence="1">
    <location>
        <begin position="424"/>
        <end position="457"/>
    </location>
</feature>
<dbReference type="EMBL" id="JANAVB010008800">
    <property type="protein sequence ID" value="KAJ6841128.1"/>
    <property type="molecule type" value="Genomic_DNA"/>
</dbReference>
<sequence>MQAIVHGGWTGKVFALSRCSDSRDKKTRNRRTKEERKTMVESFIKTYQDLNNGKFPSLSLTHKEVGGSFYTVREIVREIIQDNRVLGPGNRNSKVLNLEDCCEEHREDSFYINNAGHLSIATISQPTDQRREVVCSASTEYRRASEEIIETDKSGVQEFAIHLKDLPIIQVMDGEQHSHDFSNGEHVNSNLVKLGYKEPSAMADENLVGLKEVHDEVQVKGKENPGIYIDDQQILRETVLVTSPIRENMVNGDETGYTSNNMTEETKIPASGNSAPEIAEADGLLETLNSIRGNGSVSDQVQYSACDTEDSLFASTTIKTCNPDNSHVVEDTTIHLDVSKTSVTEVGMADTTSENSSIFNKTEPIKLHSSSKVDETSAESISRPVSQDFPALLQPMLHPDGSDIVTNNSRNASGELLDDGCKGTTHAKPETGRAHGVSNTGIDSNSSGILSEKSSKEPEALQTNPFWDAIGSLITTIVKFWTG</sequence>
<dbReference type="InterPro" id="IPR058942">
    <property type="entry name" value="AT3G52170-like"/>
</dbReference>
<dbReference type="InterPro" id="IPR058941">
    <property type="entry name" value="HTH_AT3G52170-like"/>
</dbReference>
<dbReference type="PANTHER" id="PTHR34568:SF1">
    <property type="entry name" value="DNA BINDING PROTEIN"/>
    <property type="match status" value="1"/>
</dbReference>
<dbReference type="PANTHER" id="PTHR34568">
    <property type="entry name" value="RRM DOMAIN-CONTAINING PROTEIN"/>
    <property type="match status" value="1"/>
</dbReference>
<evidence type="ECO:0000313" key="3">
    <source>
        <dbReference type="EMBL" id="KAJ6841128.1"/>
    </source>
</evidence>
<feature type="compositionally biased region" description="Polar residues" evidence="1">
    <location>
        <begin position="437"/>
        <end position="449"/>
    </location>
</feature>
<reference evidence="3" key="2">
    <citation type="submission" date="2023-04" db="EMBL/GenBank/DDBJ databases">
        <authorList>
            <person name="Bruccoleri R.E."/>
            <person name="Oakeley E.J."/>
            <person name="Faust A.-M."/>
            <person name="Dessus-Babus S."/>
            <person name="Altorfer M."/>
            <person name="Burckhardt D."/>
            <person name="Oertli M."/>
            <person name="Naumann U."/>
            <person name="Petersen F."/>
            <person name="Wong J."/>
        </authorList>
    </citation>
    <scope>NUCLEOTIDE SEQUENCE</scope>
    <source>
        <strain evidence="3">GSM-AAB239-AS_SAM_17_03QT</strain>
        <tissue evidence="3">Leaf</tissue>
    </source>
</reference>
<keyword evidence="4" id="KW-1185">Reference proteome</keyword>
<protein>
    <recommendedName>
        <fullName evidence="2">AT3G52170-like helix-turn-helix domain-containing protein</fullName>
    </recommendedName>
</protein>
<feature type="domain" description="AT3G52170-like helix-turn-helix" evidence="2">
    <location>
        <begin position="32"/>
        <end position="80"/>
    </location>
</feature>
<evidence type="ECO:0000313" key="4">
    <source>
        <dbReference type="Proteomes" id="UP001140949"/>
    </source>
</evidence>
<reference evidence="3" key="1">
    <citation type="journal article" date="2023" name="GigaByte">
        <title>Genome assembly of the bearded iris, Iris pallida Lam.</title>
        <authorList>
            <person name="Bruccoleri R.E."/>
            <person name="Oakeley E.J."/>
            <person name="Faust A.M.E."/>
            <person name="Altorfer M."/>
            <person name="Dessus-Babus S."/>
            <person name="Burckhardt D."/>
            <person name="Oertli M."/>
            <person name="Naumann U."/>
            <person name="Petersen F."/>
            <person name="Wong J."/>
        </authorList>
    </citation>
    <scope>NUCLEOTIDE SEQUENCE</scope>
    <source>
        <strain evidence="3">GSM-AAB239-AS_SAM_17_03QT</strain>
    </source>
</reference>
<name>A0AAX6HK68_IRIPA</name>
<dbReference type="Proteomes" id="UP001140949">
    <property type="component" value="Unassembled WGS sequence"/>
</dbReference>